<feature type="transmembrane region" description="Helical" evidence="2">
    <location>
        <begin position="12"/>
        <end position="32"/>
    </location>
</feature>
<protein>
    <submittedName>
        <fullName evidence="4">M23 family metallopeptidase</fullName>
    </submittedName>
</protein>
<dbReference type="InterPro" id="IPR011055">
    <property type="entry name" value="Dup_hybrid_motif"/>
</dbReference>
<dbReference type="SUPFAM" id="SSF51261">
    <property type="entry name" value="Duplicated hybrid motif"/>
    <property type="match status" value="1"/>
</dbReference>
<dbReference type="GO" id="GO:0004222">
    <property type="term" value="F:metalloendopeptidase activity"/>
    <property type="evidence" value="ECO:0007669"/>
    <property type="project" value="TreeGrafter"/>
</dbReference>
<comment type="caution">
    <text evidence="4">The sequence shown here is derived from an EMBL/GenBank/DDBJ whole genome shotgun (WGS) entry which is preliminary data.</text>
</comment>
<dbReference type="CDD" id="cd12797">
    <property type="entry name" value="M23_peptidase"/>
    <property type="match status" value="1"/>
</dbReference>
<dbReference type="EMBL" id="VSIX01000056">
    <property type="protein sequence ID" value="TYB31074.1"/>
    <property type="molecule type" value="Genomic_DNA"/>
</dbReference>
<keyword evidence="1" id="KW-0732">Signal</keyword>
<dbReference type="InterPro" id="IPR016047">
    <property type="entry name" value="M23ase_b-sheet_dom"/>
</dbReference>
<name>A0A5D0MBB8_9BACT</name>
<evidence type="ECO:0000313" key="5">
    <source>
        <dbReference type="Proteomes" id="UP000324143"/>
    </source>
</evidence>
<dbReference type="PANTHER" id="PTHR21666:SF289">
    <property type="entry name" value="L-ALA--D-GLU ENDOPEPTIDASE"/>
    <property type="match status" value="1"/>
</dbReference>
<keyword evidence="2" id="KW-0472">Membrane</keyword>
<evidence type="ECO:0000256" key="1">
    <source>
        <dbReference type="ARBA" id="ARBA00022729"/>
    </source>
</evidence>
<evidence type="ECO:0000313" key="4">
    <source>
        <dbReference type="EMBL" id="TYB31074.1"/>
    </source>
</evidence>
<sequence length="326" mass="36988">MKIILDRGGFLAIIFIDMLKKLFSKYITFMVISDSNGEVKNKKISYGTLLVISLALFIFISFFIYILIGYQKDIVKEDKYENMVAENIILKEKYRNLKKNSSRNQKIMYNVLNSIDSLLILNNLPPTSEAIKEMGIGGTTKNWDSEEDIMLEPSLKNEIEDISTMITKTEARIDFAKTMLTKIKNSDELDKKMWDSVPTNWPVYGWITSGYGFRHSPMTGEREHHHGIDIAQSVGAEVRSPANGKVIYAGYGKYWGKTILIKHSYGIKTRYAHLQNINVGLGEKVKKGQIIGTVGNTGNSNGPHLHYEVRVYGSPVDPMKYIIAKK</sequence>
<keyword evidence="2" id="KW-0812">Transmembrane</keyword>
<dbReference type="Pfam" id="PF01551">
    <property type="entry name" value="Peptidase_M23"/>
    <property type="match status" value="1"/>
</dbReference>
<evidence type="ECO:0000256" key="2">
    <source>
        <dbReference type="SAM" id="Phobius"/>
    </source>
</evidence>
<evidence type="ECO:0000259" key="3">
    <source>
        <dbReference type="Pfam" id="PF01551"/>
    </source>
</evidence>
<dbReference type="Proteomes" id="UP000324143">
    <property type="component" value="Unassembled WGS sequence"/>
</dbReference>
<gene>
    <name evidence="4" type="ORF">FXF47_05825</name>
</gene>
<feature type="domain" description="M23ase beta-sheet core" evidence="3">
    <location>
        <begin position="224"/>
        <end position="318"/>
    </location>
</feature>
<keyword evidence="5" id="KW-1185">Reference proteome</keyword>
<dbReference type="InterPro" id="IPR050570">
    <property type="entry name" value="Cell_wall_metabolism_enzyme"/>
</dbReference>
<dbReference type="PANTHER" id="PTHR21666">
    <property type="entry name" value="PEPTIDASE-RELATED"/>
    <property type="match status" value="1"/>
</dbReference>
<proteinExistence type="predicted"/>
<dbReference type="FunFam" id="2.70.70.10:FF:000006">
    <property type="entry name" value="M23 family peptidase"/>
    <property type="match status" value="1"/>
</dbReference>
<feature type="transmembrane region" description="Helical" evidence="2">
    <location>
        <begin position="44"/>
        <end position="68"/>
    </location>
</feature>
<accession>A0A5D0MBB8</accession>
<dbReference type="Gene3D" id="2.70.70.10">
    <property type="entry name" value="Glucose Permease (Domain IIA)"/>
    <property type="match status" value="1"/>
</dbReference>
<organism evidence="4 5">
    <name type="scientific">Candidatus Mcinerneyibacterium aminivorans</name>
    <dbReference type="NCBI Taxonomy" id="2703815"/>
    <lineage>
        <taxon>Bacteria</taxon>
        <taxon>Candidatus Macinerneyibacteriota</taxon>
        <taxon>Candidatus Mcinerneyibacteria</taxon>
        <taxon>Candidatus Mcinerneyibacteriales</taxon>
        <taxon>Candidatus Mcinerneyibacteriaceae</taxon>
        <taxon>Candidatus Mcinerneyibacterium</taxon>
    </lineage>
</organism>
<dbReference type="AlphaFoldDB" id="A0A5D0MBB8"/>
<reference evidence="4" key="1">
    <citation type="submission" date="2019-08" db="EMBL/GenBank/DDBJ databases">
        <title>Genomic characterization of a novel candidate phylum (ARYD3) from a high temperature, high salinity tertiary oil reservoir in north central Oklahoma, USA.</title>
        <authorList>
            <person name="Youssef N.H."/>
            <person name="Yadav A."/>
            <person name="Elshahed M.S."/>
        </authorList>
    </citation>
    <scope>NUCLEOTIDE SEQUENCE [LARGE SCALE GENOMIC DNA]</scope>
    <source>
        <strain evidence="4">ARYD3</strain>
    </source>
</reference>
<keyword evidence="2" id="KW-1133">Transmembrane helix</keyword>